<dbReference type="EMBL" id="FN554889">
    <property type="protein sequence ID" value="CBG70517.1"/>
    <property type="molecule type" value="Genomic_DNA"/>
</dbReference>
<dbReference type="AlphaFoldDB" id="C9ZGS3"/>
<dbReference type="KEGG" id="scb:SCAB_34201"/>
<gene>
    <name evidence="2" type="ordered locus">SCAB_34201</name>
</gene>
<keyword evidence="3" id="KW-1185">Reference proteome</keyword>
<dbReference type="InterPro" id="IPR036390">
    <property type="entry name" value="WH_DNA-bd_sf"/>
</dbReference>
<reference evidence="2 3" key="1">
    <citation type="journal article" date="2010" name="Mol. Plant Microbe Interact.">
        <title>Streptomyces scabies 87-22 contains a coronafacic acid-like biosynthetic cluster that contributes to plant-microbe interactions.</title>
        <authorList>
            <person name="Bignell D.R."/>
            <person name="Seipke R.F."/>
            <person name="Huguet-Tapia J.C."/>
            <person name="Chambers A.H."/>
            <person name="Parry R.J."/>
            <person name="Loria R."/>
        </authorList>
    </citation>
    <scope>NUCLEOTIDE SEQUENCE [LARGE SCALE GENOMIC DNA]</scope>
    <source>
        <strain evidence="2 3">87.22</strain>
    </source>
</reference>
<dbReference type="GO" id="GO:0006950">
    <property type="term" value="P:response to stress"/>
    <property type="evidence" value="ECO:0007669"/>
    <property type="project" value="TreeGrafter"/>
</dbReference>
<accession>C9ZGS3</accession>
<protein>
    <submittedName>
        <fullName evidence="2">Putative MarR family transcriptional regulator</fullName>
    </submittedName>
</protein>
<evidence type="ECO:0000313" key="2">
    <source>
        <dbReference type="EMBL" id="CBG70517.1"/>
    </source>
</evidence>
<dbReference type="InterPro" id="IPR039422">
    <property type="entry name" value="MarR/SlyA-like"/>
</dbReference>
<dbReference type="Gene3D" id="1.10.10.10">
    <property type="entry name" value="Winged helix-like DNA-binding domain superfamily/Winged helix DNA-binding domain"/>
    <property type="match status" value="1"/>
</dbReference>
<feature type="domain" description="HTH marR-type" evidence="1">
    <location>
        <begin position="11"/>
        <end position="147"/>
    </location>
</feature>
<dbReference type="eggNOG" id="COG1846">
    <property type="taxonomic scope" value="Bacteria"/>
</dbReference>
<organism evidence="2 3">
    <name type="scientific">Streptomyces scabiei (strain 87.22)</name>
    <dbReference type="NCBI Taxonomy" id="680198"/>
    <lineage>
        <taxon>Bacteria</taxon>
        <taxon>Bacillati</taxon>
        <taxon>Actinomycetota</taxon>
        <taxon>Actinomycetes</taxon>
        <taxon>Kitasatosporales</taxon>
        <taxon>Streptomycetaceae</taxon>
        <taxon>Streptomyces</taxon>
    </lineage>
</organism>
<dbReference type="PANTHER" id="PTHR33164:SF106">
    <property type="entry name" value="TRANSCRIPTIONAL REGULATORY PROTEIN"/>
    <property type="match status" value="1"/>
</dbReference>
<dbReference type="InterPro" id="IPR000835">
    <property type="entry name" value="HTH_MarR-typ"/>
</dbReference>
<dbReference type="SUPFAM" id="SSF46785">
    <property type="entry name" value="Winged helix' DNA-binding domain"/>
    <property type="match status" value="1"/>
</dbReference>
<dbReference type="InterPro" id="IPR011991">
    <property type="entry name" value="ArsR-like_HTH"/>
</dbReference>
<sequence length="161" mass="17351">MARVSSDADRRGELLAALHQAGREHSNAAVMFHAAVGARMGLGMTEEKTLDLLEREGPLTSGEIVARTGLAPASVSGLVDRLERKGFVRRTRDQADGRRVIVEIDRDHVASFGALFADFVTGLEALYAGYTEEQLDVILDFLRRSAAVQQQATGKLTGQAG</sequence>
<dbReference type="InterPro" id="IPR036388">
    <property type="entry name" value="WH-like_DNA-bd_sf"/>
</dbReference>
<dbReference type="STRING" id="680198.SCAB_34201"/>
<evidence type="ECO:0000313" key="3">
    <source>
        <dbReference type="Proteomes" id="UP000001444"/>
    </source>
</evidence>
<dbReference type="Pfam" id="PF12802">
    <property type="entry name" value="MarR_2"/>
    <property type="match status" value="1"/>
</dbReference>
<dbReference type="HOGENOM" id="CLU_083287_1_1_11"/>
<name>C9ZGS3_STRSW</name>
<proteinExistence type="predicted"/>
<dbReference type="PANTHER" id="PTHR33164">
    <property type="entry name" value="TRANSCRIPTIONAL REGULATOR, MARR FAMILY"/>
    <property type="match status" value="1"/>
</dbReference>
<evidence type="ECO:0000259" key="1">
    <source>
        <dbReference type="PROSITE" id="PS50995"/>
    </source>
</evidence>
<dbReference type="Proteomes" id="UP000001444">
    <property type="component" value="Chromosome"/>
</dbReference>
<dbReference type="GO" id="GO:0003700">
    <property type="term" value="F:DNA-binding transcription factor activity"/>
    <property type="evidence" value="ECO:0007669"/>
    <property type="project" value="InterPro"/>
</dbReference>
<dbReference type="CDD" id="cd00090">
    <property type="entry name" value="HTH_ARSR"/>
    <property type="match status" value="1"/>
</dbReference>
<dbReference type="PROSITE" id="PS50995">
    <property type="entry name" value="HTH_MARR_2"/>
    <property type="match status" value="1"/>
</dbReference>
<dbReference type="SMART" id="SM00347">
    <property type="entry name" value="HTH_MARR"/>
    <property type="match status" value="1"/>
</dbReference>